<organism evidence="1 2">
    <name type="scientific">Saltatorellus ferox</name>
    <dbReference type="NCBI Taxonomy" id="2528018"/>
    <lineage>
        <taxon>Bacteria</taxon>
        <taxon>Pseudomonadati</taxon>
        <taxon>Planctomycetota</taxon>
        <taxon>Planctomycetia</taxon>
        <taxon>Planctomycetia incertae sedis</taxon>
        <taxon>Saltatorellus</taxon>
    </lineage>
</organism>
<keyword evidence="2" id="KW-1185">Reference proteome</keyword>
<name>A0A518EY83_9BACT</name>
<dbReference type="InterPro" id="IPR046728">
    <property type="entry name" value="DUF6620"/>
</dbReference>
<reference evidence="1 2" key="1">
    <citation type="submission" date="2019-02" db="EMBL/GenBank/DDBJ databases">
        <title>Deep-cultivation of Planctomycetes and their phenomic and genomic characterization uncovers novel biology.</title>
        <authorList>
            <person name="Wiegand S."/>
            <person name="Jogler M."/>
            <person name="Boedeker C."/>
            <person name="Pinto D."/>
            <person name="Vollmers J."/>
            <person name="Rivas-Marin E."/>
            <person name="Kohn T."/>
            <person name="Peeters S.H."/>
            <person name="Heuer A."/>
            <person name="Rast P."/>
            <person name="Oberbeckmann S."/>
            <person name="Bunk B."/>
            <person name="Jeske O."/>
            <person name="Meyerdierks A."/>
            <person name="Storesund J.E."/>
            <person name="Kallscheuer N."/>
            <person name="Luecker S."/>
            <person name="Lage O.M."/>
            <person name="Pohl T."/>
            <person name="Merkel B.J."/>
            <person name="Hornburger P."/>
            <person name="Mueller R.-W."/>
            <person name="Bruemmer F."/>
            <person name="Labrenz M."/>
            <person name="Spormann A.M."/>
            <person name="Op den Camp H."/>
            <person name="Overmann J."/>
            <person name="Amann R."/>
            <person name="Jetten M.S.M."/>
            <person name="Mascher T."/>
            <person name="Medema M.H."/>
            <person name="Devos D.P."/>
            <person name="Kaster A.-K."/>
            <person name="Ovreas L."/>
            <person name="Rohde M."/>
            <person name="Galperin M.Y."/>
            <person name="Jogler C."/>
        </authorList>
    </citation>
    <scope>NUCLEOTIDE SEQUENCE [LARGE SCALE GENOMIC DNA]</scope>
    <source>
        <strain evidence="1 2">Poly30</strain>
    </source>
</reference>
<dbReference type="AlphaFoldDB" id="A0A518EY83"/>
<evidence type="ECO:0000313" key="1">
    <source>
        <dbReference type="EMBL" id="QDV09047.1"/>
    </source>
</evidence>
<evidence type="ECO:0000313" key="2">
    <source>
        <dbReference type="Proteomes" id="UP000320390"/>
    </source>
</evidence>
<dbReference type="RefSeq" id="WP_145202754.1">
    <property type="nucleotide sequence ID" value="NZ_CP036434.1"/>
</dbReference>
<gene>
    <name evidence="1" type="ORF">Poly30_46040</name>
</gene>
<dbReference type="OrthoDB" id="8662267at2"/>
<proteinExistence type="predicted"/>
<dbReference type="EMBL" id="CP036434">
    <property type="protein sequence ID" value="QDV09047.1"/>
    <property type="molecule type" value="Genomic_DNA"/>
</dbReference>
<dbReference type="Proteomes" id="UP000320390">
    <property type="component" value="Chromosome"/>
</dbReference>
<dbReference type="Pfam" id="PF20325">
    <property type="entry name" value="DUF6620"/>
    <property type="match status" value="1"/>
</dbReference>
<sequence>MHGIDFIDYAATNAFLAQGKDIKELLPTLGVELPQWEEASAHWENQMANDPEYKLAMQLGEVFQNPAQGKYAGAATQTADDAVDKIPTVEAFIDLEQMMSAATSFGVDPQAAMLERGITIMDYSQASMRFMEKINAELSADETGAFNHYLGDLRTAAEKKYTAIFQELAGGAIGDDIEF</sequence>
<accession>A0A518EY83</accession>
<protein>
    <submittedName>
        <fullName evidence="1">Uncharacterized protein</fullName>
    </submittedName>
</protein>